<name>A0A4U5PFM8_STECR</name>
<keyword evidence="4" id="KW-0496">Mitochondrion</keyword>
<dbReference type="InterPro" id="IPR038340">
    <property type="entry name" value="MRP-L47_sf"/>
</dbReference>
<dbReference type="OrthoDB" id="270763at2759"/>
<dbReference type="PANTHER" id="PTHR21183:SF18">
    <property type="entry name" value="LARGE RIBOSOMAL SUBUNIT PROTEIN UL29M"/>
    <property type="match status" value="1"/>
</dbReference>
<accession>A0A4U5PFM8</accession>
<dbReference type="Gene3D" id="6.10.330.20">
    <property type="match status" value="1"/>
</dbReference>
<evidence type="ECO:0000256" key="1">
    <source>
        <dbReference type="ARBA" id="ARBA00004173"/>
    </source>
</evidence>
<protein>
    <recommendedName>
        <fullName evidence="6">Large ribosomal subunit protein uL29m</fullName>
    </recommendedName>
</protein>
<evidence type="ECO:0000256" key="3">
    <source>
        <dbReference type="ARBA" id="ARBA00022980"/>
    </source>
</evidence>
<keyword evidence="3" id="KW-0689">Ribosomal protein</keyword>
<dbReference type="PANTHER" id="PTHR21183">
    <property type="entry name" value="RIBOSOMAL PROTEIN L47, MITOCHONDRIAL-RELATED"/>
    <property type="match status" value="1"/>
</dbReference>
<evidence type="ECO:0000256" key="2">
    <source>
        <dbReference type="ARBA" id="ARBA00009254"/>
    </source>
</evidence>
<dbReference type="EMBL" id="AZBU02000002">
    <property type="protein sequence ID" value="TKR95359.1"/>
    <property type="molecule type" value="Genomic_DNA"/>
</dbReference>
<evidence type="ECO:0000256" key="5">
    <source>
        <dbReference type="ARBA" id="ARBA00023274"/>
    </source>
</evidence>
<dbReference type="Proteomes" id="UP000298663">
    <property type="component" value="Unassembled WGS sequence"/>
</dbReference>
<keyword evidence="5" id="KW-0687">Ribonucleoprotein</keyword>
<reference evidence="7 8" key="1">
    <citation type="journal article" date="2015" name="Genome Biol.">
        <title>Comparative genomics of Steinernema reveals deeply conserved gene regulatory networks.</title>
        <authorList>
            <person name="Dillman A.R."/>
            <person name="Macchietto M."/>
            <person name="Porter C.F."/>
            <person name="Rogers A."/>
            <person name="Williams B."/>
            <person name="Antoshechkin I."/>
            <person name="Lee M.M."/>
            <person name="Goodwin Z."/>
            <person name="Lu X."/>
            <person name="Lewis E.E."/>
            <person name="Goodrich-Blair H."/>
            <person name="Stock S.P."/>
            <person name="Adams B.J."/>
            <person name="Sternberg P.W."/>
            <person name="Mortazavi A."/>
        </authorList>
    </citation>
    <scope>NUCLEOTIDE SEQUENCE [LARGE SCALE GENOMIC DNA]</scope>
    <source>
        <strain evidence="7 8">ALL</strain>
    </source>
</reference>
<dbReference type="GO" id="GO:0005762">
    <property type="term" value="C:mitochondrial large ribosomal subunit"/>
    <property type="evidence" value="ECO:0007669"/>
    <property type="project" value="TreeGrafter"/>
</dbReference>
<dbReference type="AlphaFoldDB" id="A0A4U5PFM8"/>
<comment type="similarity">
    <text evidence="2">Belongs to the universal ribosomal protein uL29 family.</text>
</comment>
<dbReference type="STRING" id="34508.A0A4U5PFM8"/>
<evidence type="ECO:0000256" key="4">
    <source>
        <dbReference type="ARBA" id="ARBA00023128"/>
    </source>
</evidence>
<dbReference type="GO" id="GO:0003735">
    <property type="term" value="F:structural constituent of ribosome"/>
    <property type="evidence" value="ECO:0007669"/>
    <property type="project" value="InterPro"/>
</dbReference>
<sequence>MLRRSLFTLGRSFMEATQSRALSTTPVAAQESTLLHQFFDDEANNGVSELRPKKRPGRAWSVDELRLKSATDLHKLWYVLLKERNMLYTMREAHVSHLRHMPNPERIDKVQESMNNLEAVVHERNNAYLELETGQGSDPPMRSVTSFMGFTYKKQSREHVLPAEETGKKEYEQPWLDDDAYMMQKLWNEKEYWKNEERAAHLKLKRAKTANQKRFSRGLRRTFNSLGQM</sequence>
<evidence type="ECO:0000256" key="6">
    <source>
        <dbReference type="ARBA" id="ARBA00035289"/>
    </source>
</evidence>
<gene>
    <name evidence="7" type="ORF">L596_009539</name>
</gene>
<comment type="subcellular location">
    <subcellularLocation>
        <location evidence="1">Mitochondrion</location>
    </subcellularLocation>
</comment>
<evidence type="ECO:0000313" key="7">
    <source>
        <dbReference type="EMBL" id="TKR95359.1"/>
    </source>
</evidence>
<organism evidence="7 8">
    <name type="scientific">Steinernema carpocapsae</name>
    <name type="common">Entomopathogenic nematode</name>
    <dbReference type="NCBI Taxonomy" id="34508"/>
    <lineage>
        <taxon>Eukaryota</taxon>
        <taxon>Metazoa</taxon>
        <taxon>Ecdysozoa</taxon>
        <taxon>Nematoda</taxon>
        <taxon>Chromadorea</taxon>
        <taxon>Rhabditida</taxon>
        <taxon>Tylenchina</taxon>
        <taxon>Panagrolaimomorpha</taxon>
        <taxon>Strongyloidoidea</taxon>
        <taxon>Steinernematidae</taxon>
        <taxon>Steinernema</taxon>
    </lineage>
</organism>
<proteinExistence type="inferred from homology"/>
<dbReference type="GO" id="GO:0032543">
    <property type="term" value="P:mitochondrial translation"/>
    <property type="evidence" value="ECO:0007669"/>
    <property type="project" value="TreeGrafter"/>
</dbReference>
<dbReference type="Pfam" id="PF06984">
    <property type="entry name" value="MRP-L47"/>
    <property type="match status" value="1"/>
</dbReference>
<reference evidence="7 8" key="2">
    <citation type="journal article" date="2019" name="G3 (Bethesda)">
        <title>Hybrid Assembly of the Genome of the Entomopathogenic Nematode Steinernema carpocapsae Identifies the X-Chromosome.</title>
        <authorList>
            <person name="Serra L."/>
            <person name="Macchietto M."/>
            <person name="Macias-Munoz A."/>
            <person name="McGill C.J."/>
            <person name="Rodriguez I.M."/>
            <person name="Rodriguez B."/>
            <person name="Murad R."/>
            <person name="Mortazavi A."/>
        </authorList>
    </citation>
    <scope>NUCLEOTIDE SEQUENCE [LARGE SCALE GENOMIC DNA]</scope>
    <source>
        <strain evidence="7 8">ALL</strain>
    </source>
</reference>
<comment type="caution">
    <text evidence="7">The sequence shown here is derived from an EMBL/GenBank/DDBJ whole genome shotgun (WGS) entry which is preliminary data.</text>
</comment>
<keyword evidence="8" id="KW-1185">Reference proteome</keyword>
<dbReference type="InterPro" id="IPR010729">
    <property type="entry name" value="Ribosomal_uL29_mit"/>
</dbReference>
<evidence type="ECO:0000313" key="8">
    <source>
        <dbReference type="Proteomes" id="UP000298663"/>
    </source>
</evidence>